<dbReference type="PANTHER" id="PTHR42673">
    <property type="entry name" value="MALEYLACETOACETATE ISOMERASE"/>
    <property type="match status" value="1"/>
</dbReference>
<dbReference type="EMBL" id="JARKIK010000016">
    <property type="protein sequence ID" value="KAK8746927.1"/>
    <property type="molecule type" value="Genomic_DNA"/>
</dbReference>
<evidence type="ECO:0000259" key="2">
    <source>
        <dbReference type="PROSITE" id="PS50405"/>
    </source>
</evidence>
<dbReference type="GO" id="GO:0006559">
    <property type="term" value="P:L-phenylalanine catabolic process"/>
    <property type="evidence" value="ECO:0007669"/>
    <property type="project" value="TreeGrafter"/>
</dbReference>
<proteinExistence type="inferred from homology"/>
<reference evidence="3 4" key="1">
    <citation type="journal article" date="2024" name="BMC Genomics">
        <title>Genome assembly of redclaw crayfish (Cherax quadricarinatus) provides insights into its immune adaptation and hypoxia tolerance.</title>
        <authorList>
            <person name="Liu Z."/>
            <person name="Zheng J."/>
            <person name="Li H."/>
            <person name="Fang K."/>
            <person name="Wang S."/>
            <person name="He J."/>
            <person name="Zhou D."/>
            <person name="Weng S."/>
            <person name="Chi M."/>
            <person name="Gu Z."/>
            <person name="He J."/>
            <person name="Li F."/>
            <person name="Wang M."/>
        </authorList>
    </citation>
    <scope>NUCLEOTIDE SEQUENCE [LARGE SCALE GENOMIC DNA]</scope>
    <source>
        <strain evidence="3">ZL_2023a</strain>
    </source>
</reference>
<evidence type="ECO:0000256" key="1">
    <source>
        <dbReference type="ARBA" id="ARBA00010007"/>
    </source>
</evidence>
<dbReference type="CDD" id="cd03191">
    <property type="entry name" value="GST_C_Zeta"/>
    <property type="match status" value="1"/>
</dbReference>
<dbReference type="Pfam" id="PF14497">
    <property type="entry name" value="GST_C_3"/>
    <property type="match status" value="1"/>
</dbReference>
<feature type="non-terminal residue" evidence="3">
    <location>
        <position position="1"/>
    </location>
</feature>
<evidence type="ECO:0000313" key="4">
    <source>
        <dbReference type="Proteomes" id="UP001445076"/>
    </source>
</evidence>
<accession>A0AAW0XRB8</accession>
<feature type="domain" description="GST C-terminal" evidence="2">
    <location>
        <begin position="1"/>
        <end position="116"/>
    </location>
</feature>
<comment type="caution">
    <text evidence="3">The sequence shown here is derived from an EMBL/GenBank/DDBJ whole genome shotgun (WGS) entry which is preliminary data.</text>
</comment>
<comment type="similarity">
    <text evidence="1">Belongs to the GST superfamily. Zeta family.</text>
</comment>
<dbReference type="SUPFAM" id="SSF47616">
    <property type="entry name" value="GST C-terminal domain-like"/>
    <property type="match status" value="1"/>
</dbReference>
<protein>
    <recommendedName>
        <fullName evidence="2">GST C-terminal domain-containing protein</fullName>
    </recommendedName>
</protein>
<dbReference type="InterPro" id="IPR036282">
    <property type="entry name" value="Glutathione-S-Trfase_C_sf"/>
</dbReference>
<dbReference type="PROSITE" id="PS50405">
    <property type="entry name" value="GST_CTER"/>
    <property type="match status" value="1"/>
</dbReference>
<dbReference type="InterPro" id="IPR010987">
    <property type="entry name" value="Glutathione-S-Trfase_C-like"/>
</dbReference>
<dbReference type="GO" id="GO:0006749">
    <property type="term" value="P:glutathione metabolic process"/>
    <property type="evidence" value="ECO:0007669"/>
    <property type="project" value="TreeGrafter"/>
</dbReference>
<gene>
    <name evidence="3" type="ORF">OTU49_016902</name>
</gene>
<dbReference type="GO" id="GO:0016034">
    <property type="term" value="F:maleylacetoacetate isomerase activity"/>
    <property type="evidence" value="ECO:0007669"/>
    <property type="project" value="TreeGrafter"/>
</dbReference>
<evidence type="ECO:0000313" key="3">
    <source>
        <dbReference type="EMBL" id="KAK8746927.1"/>
    </source>
</evidence>
<dbReference type="GO" id="GO:0005739">
    <property type="term" value="C:mitochondrion"/>
    <property type="evidence" value="ECO:0007669"/>
    <property type="project" value="TreeGrafter"/>
</dbReference>
<dbReference type="AlphaFoldDB" id="A0AAW0XRB8"/>
<name>A0AAW0XRB8_CHEQU</name>
<dbReference type="InterPro" id="IPR034330">
    <property type="entry name" value="GST_Zeta_C"/>
</dbReference>
<dbReference type="GO" id="GO:0004364">
    <property type="term" value="F:glutathione transferase activity"/>
    <property type="evidence" value="ECO:0007669"/>
    <property type="project" value="TreeGrafter"/>
</dbReference>
<dbReference type="PANTHER" id="PTHR42673:SF4">
    <property type="entry name" value="MALEYLACETOACETATE ISOMERASE"/>
    <property type="match status" value="1"/>
</dbReference>
<sequence length="119" mass="13310">KVREICEVIGSGIQPLQNLSVLQKVGEEKKMEWSSFFIKKGFIAALEQLLTDCAGKYSVGDEVTLADCCIVPQIYNATRFKVDMAPFPTIRRVYDALAELDPFKAAHPSNQPDCPEEMK</sequence>
<dbReference type="FunFam" id="1.20.1050.10:FF:000010">
    <property type="entry name" value="Maleylacetoacetate isomerase isoform 1"/>
    <property type="match status" value="1"/>
</dbReference>
<organism evidence="3 4">
    <name type="scientific">Cherax quadricarinatus</name>
    <name type="common">Australian red claw crayfish</name>
    <dbReference type="NCBI Taxonomy" id="27406"/>
    <lineage>
        <taxon>Eukaryota</taxon>
        <taxon>Metazoa</taxon>
        <taxon>Ecdysozoa</taxon>
        <taxon>Arthropoda</taxon>
        <taxon>Crustacea</taxon>
        <taxon>Multicrustacea</taxon>
        <taxon>Malacostraca</taxon>
        <taxon>Eumalacostraca</taxon>
        <taxon>Eucarida</taxon>
        <taxon>Decapoda</taxon>
        <taxon>Pleocyemata</taxon>
        <taxon>Astacidea</taxon>
        <taxon>Parastacoidea</taxon>
        <taxon>Parastacidae</taxon>
        <taxon>Cherax</taxon>
    </lineage>
</organism>
<keyword evidence="4" id="KW-1185">Reference proteome</keyword>
<dbReference type="InterPro" id="IPR004046">
    <property type="entry name" value="GST_C"/>
</dbReference>
<dbReference type="Gene3D" id="1.20.1050.10">
    <property type="match status" value="1"/>
</dbReference>
<dbReference type="Proteomes" id="UP001445076">
    <property type="component" value="Unassembled WGS sequence"/>
</dbReference>